<dbReference type="Pfam" id="PF00232">
    <property type="entry name" value="Glyco_hydro_1"/>
    <property type="match status" value="1"/>
</dbReference>
<evidence type="ECO:0008006" key="9">
    <source>
        <dbReference type="Google" id="ProtNLM"/>
    </source>
</evidence>
<evidence type="ECO:0000313" key="7">
    <source>
        <dbReference type="EMBL" id="KAJ1530917.1"/>
    </source>
</evidence>
<feature type="compositionally biased region" description="Gly residues" evidence="5">
    <location>
        <begin position="337"/>
        <end position="376"/>
    </location>
</feature>
<gene>
    <name evidence="7" type="ORF">ONE63_005756</name>
</gene>
<feature type="region of interest" description="Disordered" evidence="5">
    <location>
        <begin position="334"/>
        <end position="379"/>
    </location>
</feature>
<evidence type="ECO:0000256" key="1">
    <source>
        <dbReference type="ARBA" id="ARBA00010838"/>
    </source>
</evidence>
<dbReference type="Gene3D" id="3.20.20.80">
    <property type="entry name" value="Glycosidases"/>
    <property type="match status" value="1"/>
</dbReference>
<keyword evidence="6" id="KW-0732">Signal</keyword>
<dbReference type="Proteomes" id="UP001075354">
    <property type="component" value="Chromosome 2"/>
</dbReference>
<evidence type="ECO:0000256" key="2">
    <source>
        <dbReference type="ARBA" id="ARBA00022801"/>
    </source>
</evidence>
<dbReference type="GO" id="GO:0005975">
    <property type="term" value="P:carbohydrate metabolic process"/>
    <property type="evidence" value="ECO:0007669"/>
    <property type="project" value="InterPro"/>
</dbReference>
<keyword evidence="2" id="KW-0378">Hydrolase</keyword>
<evidence type="ECO:0000313" key="8">
    <source>
        <dbReference type="Proteomes" id="UP001075354"/>
    </source>
</evidence>
<keyword evidence="3" id="KW-0326">Glycosidase</keyword>
<dbReference type="InterPro" id="IPR017853">
    <property type="entry name" value="GH"/>
</dbReference>
<dbReference type="PANTHER" id="PTHR10353:SF36">
    <property type="entry name" value="LP05116P"/>
    <property type="match status" value="1"/>
</dbReference>
<evidence type="ECO:0000256" key="3">
    <source>
        <dbReference type="ARBA" id="ARBA00023295"/>
    </source>
</evidence>
<dbReference type="AlphaFoldDB" id="A0AAV7Y0G5"/>
<reference evidence="7" key="1">
    <citation type="submission" date="2022-12" db="EMBL/GenBank/DDBJ databases">
        <title>Chromosome-level genome assembly of the bean flower thrips Megalurothrips usitatus.</title>
        <authorList>
            <person name="Ma L."/>
            <person name="Liu Q."/>
            <person name="Li H."/>
            <person name="Cai W."/>
        </authorList>
    </citation>
    <scope>NUCLEOTIDE SEQUENCE</scope>
    <source>
        <strain evidence="7">Cailab_2022a</strain>
    </source>
</reference>
<dbReference type="InterPro" id="IPR001360">
    <property type="entry name" value="Glyco_hydro_1"/>
</dbReference>
<name>A0AAV7Y0G5_9NEOP</name>
<sequence length="531" mass="56526">MRCISVVLCLALGLGLARASVLGGIRAAVSDDDDAKYTLPKSVLFGAGTSAYQTEGAWDADGKGVNVFDYYYHQKNLSQSQTGDVAADAYNRYKEDIALAHELGLDTLRISLSWARIFPNGRRDSLNKKGVQHYHDVLDEMKKYGIEPMVTIFHFDYPQTLEDEFGGWLNKTMATVFADFADFVFGEYGTKVKYWLTINEASMYCNLAGGMGMVPPGTITTEEKRARCLHHLILGHALAYDKYRKNHNNGGLVGFGVGPGFSRPNSTAQEDVDASDKSNLGGIGMSLHPLVTGDYPAGFESSSRPNFTEEEKKLLKGSIDFAGVNIYGGSNVSASSGSGGGGGGGPPSGGGGGPPGDGCGGGGGGGGGGPPGGQGSTEGAWTMRELPKWVNTKYNLPVFFTESGAGTGNGLNDWDTRAVFSSAYLRELAAGINEDKNQVLGYTMWSFIDTFEFGSYEGWGMVQVDYATGSLNRTLKQSSTFFKRLTATRVVPLVEAGSQPFPEPTPSSAAPIAARGPLFIALIALLAVKWL</sequence>
<feature type="signal peptide" evidence="6">
    <location>
        <begin position="1"/>
        <end position="19"/>
    </location>
</feature>
<proteinExistence type="inferred from homology"/>
<dbReference type="PANTHER" id="PTHR10353">
    <property type="entry name" value="GLYCOSYL HYDROLASE"/>
    <property type="match status" value="1"/>
</dbReference>
<dbReference type="GO" id="GO:0008422">
    <property type="term" value="F:beta-glucosidase activity"/>
    <property type="evidence" value="ECO:0007669"/>
    <property type="project" value="TreeGrafter"/>
</dbReference>
<feature type="chain" id="PRO_5043956036" description="Myrosinase 1-like" evidence="6">
    <location>
        <begin position="20"/>
        <end position="531"/>
    </location>
</feature>
<accession>A0AAV7Y0G5</accession>
<dbReference type="EMBL" id="JAPTSV010000002">
    <property type="protein sequence ID" value="KAJ1530917.1"/>
    <property type="molecule type" value="Genomic_DNA"/>
</dbReference>
<evidence type="ECO:0000256" key="4">
    <source>
        <dbReference type="RuleBase" id="RU003690"/>
    </source>
</evidence>
<evidence type="ECO:0000256" key="6">
    <source>
        <dbReference type="SAM" id="SignalP"/>
    </source>
</evidence>
<evidence type="ECO:0000256" key="5">
    <source>
        <dbReference type="SAM" id="MobiDB-lite"/>
    </source>
</evidence>
<protein>
    <recommendedName>
        <fullName evidence="9">Myrosinase 1-like</fullName>
    </recommendedName>
</protein>
<comment type="caution">
    <text evidence="7">The sequence shown here is derived from an EMBL/GenBank/DDBJ whole genome shotgun (WGS) entry which is preliminary data.</text>
</comment>
<keyword evidence="8" id="KW-1185">Reference proteome</keyword>
<dbReference type="SUPFAM" id="SSF51445">
    <property type="entry name" value="(Trans)glycosidases"/>
    <property type="match status" value="1"/>
</dbReference>
<comment type="similarity">
    <text evidence="1 4">Belongs to the glycosyl hydrolase 1 family.</text>
</comment>
<organism evidence="7 8">
    <name type="scientific">Megalurothrips usitatus</name>
    <name type="common">bean blossom thrips</name>
    <dbReference type="NCBI Taxonomy" id="439358"/>
    <lineage>
        <taxon>Eukaryota</taxon>
        <taxon>Metazoa</taxon>
        <taxon>Ecdysozoa</taxon>
        <taxon>Arthropoda</taxon>
        <taxon>Hexapoda</taxon>
        <taxon>Insecta</taxon>
        <taxon>Pterygota</taxon>
        <taxon>Neoptera</taxon>
        <taxon>Paraneoptera</taxon>
        <taxon>Thysanoptera</taxon>
        <taxon>Terebrantia</taxon>
        <taxon>Thripoidea</taxon>
        <taxon>Thripidae</taxon>
        <taxon>Megalurothrips</taxon>
    </lineage>
</organism>